<evidence type="ECO:0000256" key="2">
    <source>
        <dbReference type="ARBA" id="ARBA00006971"/>
    </source>
</evidence>
<dbReference type="Pfam" id="PF12221">
    <property type="entry name" value="HflK_N"/>
    <property type="match status" value="1"/>
</dbReference>
<dbReference type="CDD" id="cd03404">
    <property type="entry name" value="SPFH_HflK"/>
    <property type="match status" value="1"/>
</dbReference>
<dbReference type="InterPro" id="IPR036013">
    <property type="entry name" value="Band_7/SPFH_dom_sf"/>
</dbReference>
<dbReference type="InterPro" id="IPR050710">
    <property type="entry name" value="Band7/mec-2_domain"/>
</dbReference>
<gene>
    <name evidence="9" type="primary">hflK</name>
    <name evidence="9" type="ORF">WJT86_09785</name>
</gene>
<evidence type="ECO:0000256" key="7">
    <source>
        <dbReference type="SAM" id="MobiDB-lite"/>
    </source>
</evidence>
<dbReference type="InterPro" id="IPR001107">
    <property type="entry name" value="Band_7"/>
</dbReference>
<feature type="transmembrane region" description="Helical" evidence="6">
    <location>
        <begin position="82"/>
        <end position="102"/>
    </location>
</feature>
<comment type="similarity">
    <text evidence="2 6">Belongs to the band 7/mec-2 family. HflK subfamily.</text>
</comment>
<comment type="caution">
    <text evidence="9">The sequence shown here is derived from an EMBL/GenBank/DDBJ whole genome shotgun (WGS) entry which is preliminary data.</text>
</comment>
<evidence type="ECO:0000256" key="4">
    <source>
        <dbReference type="ARBA" id="ARBA00022989"/>
    </source>
</evidence>
<dbReference type="InterPro" id="IPR020980">
    <property type="entry name" value="Membrane_HflK_N"/>
</dbReference>
<name>A0ABV0BLZ6_9HYPH</name>
<dbReference type="PANTHER" id="PTHR43327">
    <property type="entry name" value="STOMATIN-LIKE PROTEIN 2, MITOCHONDRIAL"/>
    <property type="match status" value="1"/>
</dbReference>
<keyword evidence="3 6" id="KW-0812">Transmembrane</keyword>
<dbReference type="SUPFAM" id="SSF117892">
    <property type="entry name" value="Band 7/SPFH domain"/>
    <property type="match status" value="1"/>
</dbReference>
<keyword evidence="5 6" id="KW-0472">Membrane</keyword>
<reference evidence="9 10" key="1">
    <citation type="submission" date="2024-04" db="EMBL/GenBank/DDBJ databases">
        <title>A novel species isolated from cricket.</title>
        <authorList>
            <person name="Wang H.-C."/>
        </authorList>
    </citation>
    <scope>NUCLEOTIDE SEQUENCE [LARGE SCALE GENOMIC DNA]</scope>
    <source>
        <strain evidence="9 10">WL0021</strain>
    </source>
</reference>
<evidence type="ECO:0000256" key="5">
    <source>
        <dbReference type="ARBA" id="ARBA00023136"/>
    </source>
</evidence>
<dbReference type="PANTHER" id="PTHR43327:SF2">
    <property type="entry name" value="MODULATOR OF FTSH PROTEASE HFLK"/>
    <property type="match status" value="1"/>
</dbReference>
<dbReference type="EMBL" id="JBBYXI010000003">
    <property type="protein sequence ID" value="MEN3931346.1"/>
    <property type="molecule type" value="Genomic_DNA"/>
</dbReference>
<comment type="subunit">
    <text evidence="6">HflC and HflK may interact to form a multimeric complex.</text>
</comment>
<dbReference type="SMART" id="SM00244">
    <property type="entry name" value="PHB"/>
    <property type="match status" value="1"/>
</dbReference>
<comment type="function">
    <text evidence="6">HflC and HflK could encode or regulate a protease.</text>
</comment>
<feature type="domain" description="Band 7" evidence="8">
    <location>
        <begin position="97"/>
        <end position="273"/>
    </location>
</feature>
<evidence type="ECO:0000259" key="8">
    <source>
        <dbReference type="SMART" id="SM00244"/>
    </source>
</evidence>
<keyword evidence="9" id="KW-0645">Protease</keyword>
<keyword evidence="10" id="KW-1185">Reference proteome</keyword>
<keyword evidence="4 6" id="KW-1133">Transmembrane helix</keyword>
<dbReference type="GO" id="GO:0008233">
    <property type="term" value="F:peptidase activity"/>
    <property type="evidence" value="ECO:0007669"/>
    <property type="project" value="UniProtKB-KW"/>
</dbReference>
<dbReference type="InterPro" id="IPR010201">
    <property type="entry name" value="HflK"/>
</dbReference>
<evidence type="ECO:0000256" key="1">
    <source>
        <dbReference type="ARBA" id="ARBA00004167"/>
    </source>
</evidence>
<evidence type="ECO:0000313" key="9">
    <source>
        <dbReference type="EMBL" id="MEN3931346.1"/>
    </source>
</evidence>
<evidence type="ECO:0000313" key="10">
    <source>
        <dbReference type="Proteomes" id="UP001418637"/>
    </source>
</evidence>
<evidence type="ECO:0000256" key="6">
    <source>
        <dbReference type="RuleBase" id="RU364113"/>
    </source>
</evidence>
<feature type="region of interest" description="Disordered" evidence="7">
    <location>
        <begin position="1"/>
        <end position="46"/>
    </location>
</feature>
<dbReference type="Gene3D" id="3.30.479.30">
    <property type="entry name" value="Band 7 domain"/>
    <property type="match status" value="1"/>
</dbReference>
<evidence type="ECO:0000256" key="3">
    <source>
        <dbReference type="ARBA" id="ARBA00022692"/>
    </source>
</evidence>
<sequence>MPWSNQSGGPWGQKGGSDKGDKTPWGSGGNGGNNGGGGNNNQPPNLEELIRQSQDKLKNIFGGSGGGRNGGTPAKPSLGGKGALFIVLAAVVVWLLTGIYTVRPTEMGVNMIFGRYTGSTGEGLNYNLPYPIGQVIKQDVTTQRRTEIGLGNRDQRNTLGESLMLTGDENIVDVSFFVIWQVDSANVDKYTFTLADPAETVKVVAESAMREVIGRSNIQSIITTTDQSATAQKVQDTIQQALDSYGAGILVRAVQVSAAVPPAQVREAFMDVNAAQQDAVRAQNDAERDASQIVPKARGEAAEIIQKAEGYKAQMVAEGTGQAVYFKDLYAAYATAPDIIRQRIFLETMENVLKDSNKVILDQKAQGAGVLPLLPLAQPDARK</sequence>
<dbReference type="NCBIfam" id="TIGR01933">
    <property type="entry name" value="hflK"/>
    <property type="match status" value="1"/>
</dbReference>
<protein>
    <recommendedName>
        <fullName evidence="6">Protein HflK</fullName>
    </recommendedName>
</protein>
<dbReference type="Pfam" id="PF01145">
    <property type="entry name" value="Band_7"/>
    <property type="match status" value="1"/>
</dbReference>
<organism evidence="9 10">
    <name type="scientific">Hohaiivirga grylli</name>
    <dbReference type="NCBI Taxonomy" id="3133970"/>
    <lineage>
        <taxon>Bacteria</taxon>
        <taxon>Pseudomonadati</taxon>
        <taxon>Pseudomonadota</taxon>
        <taxon>Alphaproteobacteria</taxon>
        <taxon>Hyphomicrobiales</taxon>
        <taxon>Methylobacteriaceae</taxon>
        <taxon>Hohaiivirga</taxon>
    </lineage>
</organism>
<dbReference type="Proteomes" id="UP001418637">
    <property type="component" value="Unassembled WGS sequence"/>
</dbReference>
<comment type="subcellular location">
    <subcellularLocation>
        <location evidence="1">Membrane</location>
        <topology evidence="1">Single-pass membrane protein</topology>
    </subcellularLocation>
</comment>
<dbReference type="RefSeq" id="WP_346337378.1">
    <property type="nucleotide sequence ID" value="NZ_JBBYXI010000003.1"/>
</dbReference>
<accession>A0ABV0BLZ6</accession>
<keyword evidence="9" id="KW-0378">Hydrolase</keyword>
<feature type="compositionally biased region" description="Gly residues" evidence="7">
    <location>
        <begin position="26"/>
        <end position="39"/>
    </location>
</feature>
<proteinExistence type="inferred from homology"/>
<dbReference type="GO" id="GO:0006508">
    <property type="term" value="P:proteolysis"/>
    <property type="evidence" value="ECO:0007669"/>
    <property type="project" value="UniProtKB-KW"/>
</dbReference>